<evidence type="ECO:0000256" key="6">
    <source>
        <dbReference type="ARBA" id="ARBA00023163"/>
    </source>
</evidence>
<evidence type="ECO:0000256" key="1">
    <source>
        <dbReference type="ARBA" id="ARBA00004604"/>
    </source>
</evidence>
<dbReference type="AlphaFoldDB" id="A0A6G1L4H0"/>
<keyword evidence="5" id="KW-0677">Repeat</keyword>
<keyword evidence="4 8" id="KW-0853">WD repeat</keyword>
<keyword evidence="7" id="KW-0539">Nucleus</keyword>
<reference evidence="9" key="1">
    <citation type="journal article" date="2020" name="Stud. Mycol.">
        <title>101 Dothideomycetes genomes: a test case for predicting lifestyles and emergence of pathogens.</title>
        <authorList>
            <person name="Haridas S."/>
            <person name="Albert R."/>
            <person name="Binder M."/>
            <person name="Bloem J."/>
            <person name="Labutti K."/>
            <person name="Salamov A."/>
            <person name="Andreopoulos B."/>
            <person name="Baker S."/>
            <person name="Barry K."/>
            <person name="Bills G."/>
            <person name="Bluhm B."/>
            <person name="Cannon C."/>
            <person name="Castanera R."/>
            <person name="Culley D."/>
            <person name="Daum C."/>
            <person name="Ezra D."/>
            <person name="Gonzalez J."/>
            <person name="Henrissat B."/>
            <person name="Kuo A."/>
            <person name="Liang C."/>
            <person name="Lipzen A."/>
            <person name="Lutzoni F."/>
            <person name="Magnuson J."/>
            <person name="Mondo S."/>
            <person name="Nolan M."/>
            <person name="Ohm R."/>
            <person name="Pangilinan J."/>
            <person name="Park H.-J."/>
            <person name="Ramirez L."/>
            <person name="Alfaro M."/>
            <person name="Sun H."/>
            <person name="Tritt A."/>
            <person name="Yoshinaga Y."/>
            <person name="Zwiers L.-H."/>
            <person name="Turgeon B."/>
            <person name="Goodwin S."/>
            <person name="Spatafora J."/>
            <person name="Crous P."/>
            <person name="Grigoriev I."/>
        </authorList>
    </citation>
    <scope>NUCLEOTIDE SEQUENCE</scope>
    <source>
        <strain evidence="9">CBS 116005</strain>
    </source>
</reference>
<evidence type="ECO:0000256" key="7">
    <source>
        <dbReference type="ARBA" id="ARBA00023242"/>
    </source>
</evidence>
<evidence type="ECO:0000256" key="4">
    <source>
        <dbReference type="ARBA" id="ARBA00022574"/>
    </source>
</evidence>
<keyword evidence="2" id="KW-0690">Ribosome biogenesis</keyword>
<dbReference type="GO" id="GO:0045943">
    <property type="term" value="P:positive regulation of transcription by RNA polymerase I"/>
    <property type="evidence" value="ECO:0007669"/>
    <property type="project" value="InterPro"/>
</dbReference>
<evidence type="ECO:0000256" key="3">
    <source>
        <dbReference type="ARBA" id="ARBA00022552"/>
    </source>
</evidence>
<organism evidence="9 10">
    <name type="scientific">Teratosphaeria nubilosa</name>
    <dbReference type="NCBI Taxonomy" id="161662"/>
    <lineage>
        <taxon>Eukaryota</taxon>
        <taxon>Fungi</taxon>
        <taxon>Dikarya</taxon>
        <taxon>Ascomycota</taxon>
        <taxon>Pezizomycotina</taxon>
        <taxon>Dothideomycetes</taxon>
        <taxon>Dothideomycetidae</taxon>
        <taxon>Mycosphaerellales</taxon>
        <taxon>Teratosphaeriaceae</taxon>
        <taxon>Teratosphaeria</taxon>
    </lineage>
</organism>
<dbReference type="PROSITE" id="PS50082">
    <property type="entry name" value="WD_REPEATS_2"/>
    <property type="match status" value="1"/>
</dbReference>
<evidence type="ECO:0000313" key="9">
    <source>
        <dbReference type="EMBL" id="KAF2767134.1"/>
    </source>
</evidence>
<feature type="repeat" description="WD" evidence="8">
    <location>
        <begin position="126"/>
        <end position="167"/>
    </location>
</feature>
<dbReference type="GO" id="GO:2000234">
    <property type="term" value="P:positive regulation of rRNA processing"/>
    <property type="evidence" value="ECO:0007669"/>
    <property type="project" value="TreeGrafter"/>
</dbReference>
<evidence type="ECO:0000256" key="5">
    <source>
        <dbReference type="ARBA" id="ARBA00022737"/>
    </source>
</evidence>
<sequence length="736" mass="80652">MGSRTAVCHGERALFSTTRRLESLQVLGEADYIVAQGKFGIIIGKKKDTQHERPDYHCIELPLGKEIFCFDARLTTSRVADRRDPKRNQVLSIAVGVEEGQIFLYNDAGSVFAQQGQQALPTPRILHWHREAPSAVKFNRDGNYIVSGGKETVLVLWQLETGNKQTLPHLTSEVERIAVSPEGGKYALQMGDNSIMVMSTSELKPVANFAGLQCEVPIRRAGDKFATVRSQTVALMHPSQQNQLLLTVPSSQPKTLSPAAIARPFLQTFDIRTSRHVTRQALTRNNVTDLNLGPEKTPIAPPDVAHLAISHDGKWLATVDDWMPPGSDVNFTAMDNKTSLAEQRLRRREVYIKFWQWDETQKLWTLSTRVDAPYARSNASKGSFGAGAVLQLVADPVTTGFATVGEEGTIKLWRPRSRVQNGVAMQTESGVDIVEWTCKRTIGLPMPGQEQRADSPLDMLEAERKSTTVLANTCMAYSQDGSILAVAQSFEGDEQQPVLHYIDSLDGTLTVTKSVVGVAPGAQIKAIAFLDRYLIAVQQSLVQISDLITDSPVRRFYVNPHGVPLLSVNYPDGTFAIAAGKKIVVHKPDSTEVLYQYEGTCNITAVLSAKNKRGYTLSFEDATIRTLTPTTTSHSALALLDEAVLETDAVAAAEDVSMLEGAGATEDEGLALPAVEELVLDEGEDDRPVVSPEQLASIFDVPQSYAMPPVKDMFDAVVGLFGRKPRVPVREMMDAE</sequence>
<evidence type="ECO:0000313" key="10">
    <source>
        <dbReference type="Proteomes" id="UP000799436"/>
    </source>
</evidence>
<proteinExistence type="predicted"/>
<dbReference type="GO" id="GO:0003723">
    <property type="term" value="F:RNA binding"/>
    <property type="evidence" value="ECO:0007669"/>
    <property type="project" value="InterPro"/>
</dbReference>
<gene>
    <name evidence="9" type="ORF">EJ03DRAFT_276604</name>
</gene>
<keyword evidence="6" id="KW-0804">Transcription</keyword>
<dbReference type="GO" id="GO:0032040">
    <property type="term" value="C:small-subunit processome"/>
    <property type="evidence" value="ECO:0007669"/>
    <property type="project" value="InterPro"/>
</dbReference>
<dbReference type="PANTHER" id="PTHR44215:SF1">
    <property type="entry name" value="WD REPEAT-CONTAINING PROTEIN 75"/>
    <property type="match status" value="1"/>
</dbReference>
<dbReference type="OrthoDB" id="4096at2759"/>
<dbReference type="SMART" id="SM00320">
    <property type="entry name" value="WD40"/>
    <property type="match status" value="2"/>
</dbReference>
<keyword evidence="3" id="KW-0698">rRNA processing</keyword>
<protein>
    <submittedName>
        <fullName evidence="9">WD40 repeat-like protein</fullName>
    </submittedName>
</protein>
<keyword evidence="10" id="KW-1185">Reference proteome</keyword>
<dbReference type="InterPro" id="IPR053826">
    <property type="entry name" value="WDR75"/>
</dbReference>
<evidence type="ECO:0000256" key="8">
    <source>
        <dbReference type="PROSITE-ProRule" id="PRU00221"/>
    </source>
</evidence>
<dbReference type="InterPro" id="IPR015943">
    <property type="entry name" value="WD40/YVTN_repeat-like_dom_sf"/>
</dbReference>
<dbReference type="Gene3D" id="2.130.10.10">
    <property type="entry name" value="YVTN repeat-like/Quinoprotein amine dehydrogenase"/>
    <property type="match status" value="2"/>
</dbReference>
<dbReference type="Pfam" id="PF23869">
    <property type="entry name" value="Beta-prop_WDR75_1st"/>
    <property type="match status" value="1"/>
</dbReference>
<dbReference type="GO" id="GO:0006364">
    <property type="term" value="P:rRNA processing"/>
    <property type="evidence" value="ECO:0007669"/>
    <property type="project" value="UniProtKB-KW"/>
</dbReference>
<evidence type="ECO:0000256" key="2">
    <source>
        <dbReference type="ARBA" id="ARBA00022517"/>
    </source>
</evidence>
<dbReference type="EMBL" id="ML995860">
    <property type="protein sequence ID" value="KAF2767134.1"/>
    <property type="molecule type" value="Genomic_DNA"/>
</dbReference>
<dbReference type="InterPro" id="IPR001680">
    <property type="entry name" value="WD40_rpt"/>
</dbReference>
<dbReference type="Proteomes" id="UP000799436">
    <property type="component" value="Unassembled WGS sequence"/>
</dbReference>
<dbReference type="CDD" id="cd23952">
    <property type="entry name" value="Utp17_CTD"/>
    <property type="match status" value="1"/>
</dbReference>
<dbReference type="PROSITE" id="PS50294">
    <property type="entry name" value="WD_REPEATS_REGION"/>
    <property type="match status" value="1"/>
</dbReference>
<name>A0A6G1L4H0_9PEZI</name>
<dbReference type="SUPFAM" id="SSF82171">
    <property type="entry name" value="DPP6 N-terminal domain-like"/>
    <property type="match status" value="1"/>
</dbReference>
<comment type="subcellular location">
    <subcellularLocation>
        <location evidence="1">Nucleus</location>
        <location evidence="1">Nucleolus</location>
    </subcellularLocation>
</comment>
<accession>A0A6G1L4H0</accession>
<dbReference type="PANTHER" id="PTHR44215">
    <property type="entry name" value="WD REPEAT-CONTAINING PROTEIN 75"/>
    <property type="match status" value="1"/>
</dbReference>